<proteinExistence type="predicted"/>
<sequence length="193" mass="21618">MASDWLFTAEGLAATLELVPGGPQGMDERARADFVSHQLGGLQRSPSHIQDPTYAEYAAKYMPQTIQKWRESQYVMAAAPLLLNELSHTPYFMRLALIPENQDLVVMQVRRTLADADTIQTLESEEVIRTLQFLSTLLLVQGTDNIPAEDKAALVARLQVWKRRFSHILAGEIAERCLGIINKDTVVDELLKA</sequence>
<dbReference type="RefSeq" id="XP_003030230.1">
    <property type="nucleotide sequence ID" value="XM_003030184.1"/>
</dbReference>
<dbReference type="Proteomes" id="UP000007431">
    <property type="component" value="Unassembled WGS sequence"/>
</dbReference>
<keyword evidence="2" id="KW-1185">Reference proteome</keyword>
<reference evidence="1 2" key="1">
    <citation type="journal article" date="2010" name="Nat. Biotechnol.">
        <title>Genome sequence of the model mushroom Schizophyllum commune.</title>
        <authorList>
            <person name="Ohm R.A."/>
            <person name="de Jong J.F."/>
            <person name="Lugones L.G."/>
            <person name="Aerts A."/>
            <person name="Kothe E."/>
            <person name="Stajich J.E."/>
            <person name="de Vries R.P."/>
            <person name="Record E."/>
            <person name="Levasseur A."/>
            <person name="Baker S.E."/>
            <person name="Bartholomew K.A."/>
            <person name="Coutinho P.M."/>
            <person name="Erdmann S."/>
            <person name="Fowler T.J."/>
            <person name="Gathman A.C."/>
            <person name="Lombard V."/>
            <person name="Henrissat B."/>
            <person name="Knabe N."/>
            <person name="Kuees U."/>
            <person name="Lilly W.W."/>
            <person name="Lindquist E."/>
            <person name="Lucas S."/>
            <person name="Magnuson J.K."/>
            <person name="Piumi F."/>
            <person name="Raudaskoski M."/>
            <person name="Salamov A."/>
            <person name="Schmutz J."/>
            <person name="Schwarze F.W.M.R."/>
            <person name="vanKuyk P.A."/>
            <person name="Horton J.S."/>
            <person name="Grigoriev I.V."/>
            <person name="Woesten H.A.B."/>
        </authorList>
    </citation>
    <scope>NUCLEOTIDE SEQUENCE [LARGE SCALE GENOMIC DNA]</scope>
    <source>
        <strain evidence="2">H4-8 / FGSC 9210</strain>
    </source>
</reference>
<organism evidence="2">
    <name type="scientific">Schizophyllum commune (strain H4-8 / FGSC 9210)</name>
    <name type="common">Split gill fungus</name>
    <dbReference type="NCBI Taxonomy" id="578458"/>
    <lineage>
        <taxon>Eukaryota</taxon>
        <taxon>Fungi</taxon>
        <taxon>Dikarya</taxon>
        <taxon>Basidiomycota</taxon>
        <taxon>Agaricomycotina</taxon>
        <taxon>Agaricomycetes</taxon>
        <taxon>Agaricomycetidae</taxon>
        <taxon>Agaricales</taxon>
        <taxon>Schizophyllaceae</taxon>
        <taxon>Schizophyllum</taxon>
    </lineage>
</organism>
<dbReference type="VEuPathDB" id="FungiDB:SCHCODRAFT_02582864"/>
<name>D8QA17_SCHCM</name>
<dbReference type="EMBL" id="GL377308">
    <property type="protein sequence ID" value="EFI95327.1"/>
    <property type="molecule type" value="Genomic_DNA"/>
</dbReference>
<dbReference type="KEGG" id="scm:SCHCO_02582864"/>
<protein>
    <submittedName>
        <fullName evidence="1">Uncharacterized protein</fullName>
    </submittedName>
</protein>
<evidence type="ECO:0000313" key="1">
    <source>
        <dbReference type="EMBL" id="EFI95327.1"/>
    </source>
</evidence>
<dbReference type="InParanoid" id="D8QA17"/>
<dbReference type="OrthoDB" id="432970at2759"/>
<dbReference type="GeneID" id="9588511"/>
<accession>D8QA17</accession>
<dbReference type="AlphaFoldDB" id="D8QA17"/>
<feature type="non-terminal residue" evidence="1">
    <location>
        <position position="193"/>
    </location>
</feature>
<evidence type="ECO:0000313" key="2">
    <source>
        <dbReference type="Proteomes" id="UP000007431"/>
    </source>
</evidence>
<dbReference type="HOGENOM" id="CLU_1409556_0_0_1"/>
<gene>
    <name evidence="1" type="ORF">SCHCODRAFT_110772</name>
</gene>